<feature type="transmembrane region" description="Helical" evidence="6">
    <location>
        <begin position="160"/>
        <end position="183"/>
    </location>
</feature>
<accession>A0A1R3UDC4</accession>
<dbReference type="GO" id="GO:0020037">
    <property type="term" value="F:heme binding"/>
    <property type="evidence" value="ECO:0007669"/>
    <property type="project" value="InterPro"/>
</dbReference>
<evidence type="ECO:0000256" key="5">
    <source>
        <dbReference type="RuleBase" id="RU000369"/>
    </source>
</evidence>
<dbReference type="InterPro" id="IPR023616">
    <property type="entry name" value="Cyt_c_oxase-like_su1_dom"/>
</dbReference>
<dbReference type="PANTHER" id="PTHR10422:SF18">
    <property type="entry name" value="CYTOCHROME C OXIDASE SUBUNIT 1"/>
    <property type="match status" value="1"/>
</dbReference>
<dbReference type="GO" id="GO:0004129">
    <property type="term" value="F:cytochrome-c oxidase activity"/>
    <property type="evidence" value="ECO:0007669"/>
    <property type="project" value="UniProtKB-EC"/>
</dbReference>
<dbReference type="PRINTS" id="PR01165">
    <property type="entry name" value="CYCOXIDASEI"/>
</dbReference>
<feature type="transmembrane region" description="Helical" evidence="6">
    <location>
        <begin position="195"/>
        <end position="223"/>
    </location>
</feature>
<evidence type="ECO:0000256" key="2">
    <source>
        <dbReference type="ARBA" id="ARBA00004673"/>
    </source>
</evidence>
<geneLocation type="mitochondrion" evidence="8"/>
<gene>
    <name evidence="8" type="primary">cox1</name>
</gene>
<keyword evidence="6" id="KW-1133">Transmembrane helix</keyword>
<dbReference type="InterPro" id="IPR000883">
    <property type="entry name" value="Cyt_C_Oxase_1"/>
</dbReference>
<dbReference type="Gene3D" id="1.20.210.10">
    <property type="entry name" value="Cytochrome c oxidase-like, subunit I domain"/>
    <property type="match status" value="1"/>
</dbReference>
<evidence type="ECO:0000313" key="9">
    <source>
        <dbReference type="Proteomes" id="UP000282494"/>
    </source>
</evidence>
<keyword evidence="5" id="KW-0186">Copper</keyword>
<keyword evidence="5" id="KW-0408">Iron</keyword>
<feature type="transmembrane region" description="Helical" evidence="6">
    <location>
        <begin position="40"/>
        <end position="61"/>
    </location>
</feature>
<comment type="function">
    <text evidence="5">Component of the cytochrome c oxidase, the last enzyme in the mitochondrial electron transport chain which drives oxidative phosphorylation. The respiratory chain contains 3 multisubunit complexes succinate dehydrogenase (complex II, CII), ubiquinol-cytochrome c oxidoreductase (cytochrome b-c1 complex, complex III, CIII) and cytochrome c oxidase (complex IV, CIV), that cooperate to transfer electrons derived from NADH and succinate to molecular oxygen, creating an electrochemical gradient over the inner membrane that drives transmembrane transport and the ATP synthase. Cytochrome c oxidase is the component of the respiratory chain that catalyzes the reduction of oxygen to water. Electrons originating from reduced cytochrome c in the intermembrane space (IMS) are transferred via the dinuclear copper A center (CU(A)) of subunit 2 and heme A of subunit 1 to the active site in subunit 1, a binuclear center (BNC) formed by heme A3 and copper B (CU(B)). The BNC reduces molecular oxygen to 2 water molecules using 4 electrons from cytochrome c in the IMS and 4 protons from the mitochondrial matrix.</text>
</comment>
<keyword evidence="5 8" id="KW-0496">Mitochondrion</keyword>
<dbReference type="InterPro" id="IPR036927">
    <property type="entry name" value="Cyt_c_oxase-like_su1_sf"/>
</dbReference>
<keyword evidence="5" id="KW-0479">Metal-binding</keyword>
<dbReference type="GO" id="GO:0006123">
    <property type="term" value="P:mitochondrial electron transport, cytochrome c to oxygen"/>
    <property type="evidence" value="ECO:0007669"/>
    <property type="project" value="TreeGrafter"/>
</dbReference>
<dbReference type="EC" id="7.1.1.9" evidence="5"/>
<dbReference type="PROSITE" id="PS50855">
    <property type="entry name" value="COX1"/>
    <property type="match status" value="1"/>
</dbReference>
<keyword evidence="5" id="KW-0249">Electron transport</keyword>
<evidence type="ECO:0000256" key="4">
    <source>
        <dbReference type="ARBA" id="ARBA00015947"/>
    </source>
</evidence>
<dbReference type="AlphaFoldDB" id="A0A1R3UDC4"/>
<feature type="transmembrane region" description="Helical" evidence="6">
    <location>
        <begin position="243"/>
        <end position="272"/>
    </location>
</feature>
<dbReference type="Pfam" id="PF00115">
    <property type="entry name" value="COX1"/>
    <property type="match status" value="1"/>
</dbReference>
<dbReference type="Proteomes" id="UP000282494">
    <property type="component" value="Mitochondrion 1"/>
</dbReference>
<feature type="transmembrane region" description="Helical" evidence="6">
    <location>
        <begin position="452"/>
        <end position="472"/>
    </location>
</feature>
<feature type="transmembrane region" description="Helical" evidence="6">
    <location>
        <begin position="314"/>
        <end position="336"/>
    </location>
</feature>
<evidence type="ECO:0000313" key="8">
    <source>
        <dbReference type="EMBL" id="SHO28747.1"/>
    </source>
</evidence>
<feature type="transmembrane region" description="Helical" evidence="6">
    <location>
        <begin position="381"/>
        <end position="402"/>
    </location>
</feature>
<dbReference type="UniPathway" id="UPA00705"/>
<name>A0A1R3UDC4_9CNID</name>
<comment type="catalytic activity">
    <reaction evidence="5">
        <text>4 Fe(II)-[cytochrome c] + O2 + 8 H(+)(in) = 4 Fe(III)-[cytochrome c] + 2 H2O + 4 H(+)(out)</text>
        <dbReference type="Rhea" id="RHEA:11436"/>
        <dbReference type="Rhea" id="RHEA-COMP:10350"/>
        <dbReference type="Rhea" id="RHEA-COMP:14399"/>
        <dbReference type="ChEBI" id="CHEBI:15377"/>
        <dbReference type="ChEBI" id="CHEBI:15378"/>
        <dbReference type="ChEBI" id="CHEBI:15379"/>
        <dbReference type="ChEBI" id="CHEBI:29033"/>
        <dbReference type="ChEBI" id="CHEBI:29034"/>
        <dbReference type="EC" id="7.1.1.9"/>
    </reaction>
</comment>
<keyword evidence="5" id="KW-0813">Transport</keyword>
<keyword evidence="5" id="KW-0999">Mitochondrion inner membrane</keyword>
<keyword evidence="5 6" id="KW-0472">Membrane</keyword>
<comment type="subcellular location">
    <subcellularLocation>
        <location evidence="5">Mitochondrion inner membrane</location>
        <topology evidence="5">Multi-pass membrane protein</topology>
    </subcellularLocation>
</comment>
<feature type="transmembrane region" description="Helical" evidence="6">
    <location>
        <begin position="348"/>
        <end position="369"/>
    </location>
</feature>
<dbReference type="GO" id="GO:0046872">
    <property type="term" value="F:metal ion binding"/>
    <property type="evidence" value="ECO:0007669"/>
    <property type="project" value="UniProtKB-KW"/>
</dbReference>
<organism evidence="8 9">
    <name type="scientific">Kudoa iwatai</name>
    <dbReference type="NCBI Taxonomy" id="269814"/>
    <lineage>
        <taxon>Eukaryota</taxon>
        <taxon>Metazoa</taxon>
        <taxon>Cnidaria</taxon>
        <taxon>Myxozoa</taxon>
        <taxon>Myxosporea</taxon>
        <taxon>Multivalvulida</taxon>
        <taxon>Kudoidae</taxon>
        <taxon>Kudoa</taxon>
    </lineage>
</organism>
<dbReference type="GO" id="GO:0005743">
    <property type="term" value="C:mitochondrial inner membrane"/>
    <property type="evidence" value="ECO:0007669"/>
    <property type="project" value="UniProtKB-SubCell"/>
</dbReference>
<keyword evidence="5" id="KW-0679">Respiratory chain</keyword>
<dbReference type="SUPFAM" id="SSF81442">
    <property type="entry name" value="Cytochrome c oxidase subunit I-like"/>
    <property type="match status" value="1"/>
</dbReference>
<proteinExistence type="inferred from homology"/>
<evidence type="ECO:0000256" key="3">
    <source>
        <dbReference type="ARBA" id="ARBA00009578"/>
    </source>
</evidence>
<feature type="transmembrane region" description="Helical" evidence="6">
    <location>
        <begin position="73"/>
        <end position="93"/>
    </location>
</feature>
<keyword evidence="5" id="KW-0349">Heme</keyword>
<reference evidence="9" key="1">
    <citation type="journal article" date="2017" name="Mol. Biol. Evol.">
        <title>The Multipartite Mitochondrial Genome of Enteromyxum leei (Myxozoa): Eight Fast-Evolving Megacircles.</title>
        <authorList>
            <person name="Yahalomi D."/>
            <person name="Haddas-Sasson M."/>
            <person name="Rubinstein N.D."/>
            <person name="Feldstein T."/>
            <person name="Diamant A."/>
            <person name="Huchon D."/>
        </authorList>
    </citation>
    <scope>NUCLEOTIDE SEQUENCE [LARGE SCALE GENOMIC DNA]</scope>
</reference>
<feature type="transmembrane region" description="Helical" evidence="6">
    <location>
        <begin position="284"/>
        <end position="302"/>
    </location>
</feature>
<sequence>MNLLSFLPSLVYASDAFPSKLISFSKQNIISAKQVAIGYWRIAMLSSIIATTCSGFIRIEISFPQVQSSEQTYFSCITAHGILFIFLVIVPIGQGYLNWWFPGQCGKWDFSLPRINIGSMIGTEISLFLIIGSWLPGGWSCGWTMYPPLSSIQEGNSIDMIISGIHLIGIFGGLSSTNTLITFKQIEYNQTYKELSLFIWSQCVTAILFIGTIPSLALALLGILCDRSLSGSWFDPSGGGDPVSYQILFWFFGHPEVYVVILPAFGVISTLLESQSSLYGREGMIASISCLGILGYLVYGHHMFTVDLEMEVKLLFSSGSMAIAIPTGIKVYSWILSIITKKENLKSFSVPIICFIFTFVGGGLTGIMLSSATADILFHDTYFVVAHFHQVMAISSFLAFSCGIQLIGYKSHSGYLILFTIGTLILFFPLYYAGIIGTPRRIPSMTIESQPFMFLGLIGYFLSILGTIGIMIHL</sequence>
<protein>
    <recommendedName>
        <fullName evidence="4 5">Cytochrome c oxidase subunit 1</fullName>
        <ecNumber evidence="5">7.1.1.9</ecNumber>
    </recommendedName>
</protein>
<comment type="pathway">
    <text evidence="2 5">Energy metabolism; oxidative phosphorylation.</text>
</comment>
<comment type="similarity">
    <text evidence="3 5">Belongs to the heme-copper respiratory oxidase family.</text>
</comment>
<evidence type="ECO:0000259" key="7">
    <source>
        <dbReference type="PROSITE" id="PS50855"/>
    </source>
</evidence>
<dbReference type="GO" id="GO:0015990">
    <property type="term" value="P:electron transport coupled proton transport"/>
    <property type="evidence" value="ECO:0007669"/>
    <property type="project" value="TreeGrafter"/>
</dbReference>
<feature type="transmembrane region" description="Helical" evidence="6">
    <location>
        <begin position="414"/>
        <end position="432"/>
    </location>
</feature>
<keyword evidence="5 6" id="KW-0812">Transmembrane</keyword>
<dbReference type="EMBL" id="LT671462">
    <property type="protein sequence ID" value="SHO28747.1"/>
    <property type="molecule type" value="Genomic_DNA"/>
</dbReference>
<evidence type="ECO:0000256" key="1">
    <source>
        <dbReference type="ARBA" id="ARBA00001971"/>
    </source>
</evidence>
<evidence type="ECO:0000256" key="6">
    <source>
        <dbReference type="SAM" id="Phobius"/>
    </source>
</evidence>
<feature type="domain" description="Cytochrome oxidase subunit I profile" evidence="7">
    <location>
        <begin position="30"/>
        <end position="474"/>
    </location>
</feature>
<dbReference type="PANTHER" id="PTHR10422">
    <property type="entry name" value="CYTOCHROME C OXIDASE SUBUNIT 1"/>
    <property type="match status" value="1"/>
</dbReference>
<comment type="cofactor">
    <cofactor evidence="1">
        <name>heme</name>
        <dbReference type="ChEBI" id="CHEBI:30413"/>
    </cofactor>
</comment>